<dbReference type="AlphaFoldDB" id="A0AAV0WNZ2"/>
<reference evidence="1 2" key="1">
    <citation type="submission" date="2023-01" db="EMBL/GenBank/DDBJ databases">
        <authorList>
            <person name="Whitehead M."/>
        </authorList>
    </citation>
    <scope>NUCLEOTIDE SEQUENCE [LARGE SCALE GENOMIC DNA]</scope>
</reference>
<dbReference type="SUPFAM" id="SSF56219">
    <property type="entry name" value="DNase I-like"/>
    <property type="match status" value="1"/>
</dbReference>
<evidence type="ECO:0000313" key="2">
    <source>
        <dbReference type="Proteomes" id="UP001160148"/>
    </source>
</evidence>
<sequence>MHKYLQINLNCCKAAQALMHQVAAEEAVDFILTNEHNREEGANWHADTLGKAAIVNVRKTRLDKEGLGEAGFRWVEVHGLRLYSCYWSPNSTIQEYKDFVTRS</sequence>
<dbReference type="EMBL" id="CARXXK010000002">
    <property type="protein sequence ID" value="CAI6357297.1"/>
    <property type="molecule type" value="Genomic_DNA"/>
</dbReference>
<dbReference type="Proteomes" id="UP001160148">
    <property type="component" value="Unassembled WGS sequence"/>
</dbReference>
<organism evidence="1 2">
    <name type="scientific">Macrosiphum euphorbiae</name>
    <name type="common">potato aphid</name>
    <dbReference type="NCBI Taxonomy" id="13131"/>
    <lineage>
        <taxon>Eukaryota</taxon>
        <taxon>Metazoa</taxon>
        <taxon>Ecdysozoa</taxon>
        <taxon>Arthropoda</taxon>
        <taxon>Hexapoda</taxon>
        <taxon>Insecta</taxon>
        <taxon>Pterygota</taxon>
        <taxon>Neoptera</taxon>
        <taxon>Paraneoptera</taxon>
        <taxon>Hemiptera</taxon>
        <taxon>Sternorrhyncha</taxon>
        <taxon>Aphidomorpha</taxon>
        <taxon>Aphidoidea</taxon>
        <taxon>Aphididae</taxon>
        <taxon>Macrosiphini</taxon>
        <taxon>Macrosiphum</taxon>
    </lineage>
</organism>
<gene>
    <name evidence="1" type="ORF">MEUPH1_LOCUS12935</name>
</gene>
<evidence type="ECO:0000313" key="1">
    <source>
        <dbReference type="EMBL" id="CAI6357297.1"/>
    </source>
</evidence>
<keyword evidence="2" id="KW-1185">Reference proteome</keyword>
<protein>
    <submittedName>
        <fullName evidence="1">Uncharacterized protein</fullName>
    </submittedName>
</protein>
<comment type="caution">
    <text evidence="1">The sequence shown here is derived from an EMBL/GenBank/DDBJ whole genome shotgun (WGS) entry which is preliminary data.</text>
</comment>
<name>A0AAV0WNZ2_9HEMI</name>
<dbReference type="InterPro" id="IPR036691">
    <property type="entry name" value="Endo/exonu/phosph_ase_sf"/>
</dbReference>
<dbReference type="Gene3D" id="3.60.10.10">
    <property type="entry name" value="Endonuclease/exonuclease/phosphatase"/>
    <property type="match status" value="1"/>
</dbReference>
<proteinExistence type="predicted"/>
<accession>A0AAV0WNZ2</accession>